<accession>A0AAW9SPM2</accession>
<dbReference type="Proteomes" id="UP001428774">
    <property type="component" value="Unassembled WGS sequence"/>
</dbReference>
<evidence type="ECO:0000313" key="1">
    <source>
        <dbReference type="EMBL" id="MEN9063575.1"/>
    </source>
</evidence>
<protein>
    <submittedName>
        <fullName evidence="1">Uncharacterized protein</fullName>
    </submittedName>
</protein>
<dbReference type="AlphaFoldDB" id="A0AAW9SPM2"/>
<proteinExistence type="predicted"/>
<sequence>MLVSRIALLAGIAAVSTTTLTTRALAQDGTGFGLGTLVLEAESDDTLLQNGYVAESVARRRAPTRRSATFPRTSAR</sequence>
<gene>
    <name evidence="1" type="ORF">ABFB10_23775</name>
</gene>
<organism evidence="1 2">
    <name type="scientific">Ponticoccus litoralis</name>
    <dbReference type="NCBI Taxonomy" id="422297"/>
    <lineage>
        <taxon>Bacteria</taxon>
        <taxon>Pseudomonadati</taxon>
        <taxon>Pseudomonadota</taxon>
        <taxon>Alphaproteobacteria</taxon>
        <taxon>Rhodobacterales</taxon>
        <taxon>Roseobacteraceae</taxon>
        <taxon>Ponticoccus</taxon>
    </lineage>
</organism>
<dbReference type="EMBL" id="JBDNCH010000005">
    <property type="protein sequence ID" value="MEN9063575.1"/>
    <property type="molecule type" value="Genomic_DNA"/>
</dbReference>
<dbReference type="RefSeq" id="WP_347168671.1">
    <property type="nucleotide sequence ID" value="NZ_JBDNCH010000005.1"/>
</dbReference>
<keyword evidence="2" id="KW-1185">Reference proteome</keyword>
<reference evidence="1 2" key="1">
    <citation type="submission" date="2024-05" db="EMBL/GenBank/DDBJ databases">
        <title>Genome sequence of Ponticoccus litoralis KCCM 90028.</title>
        <authorList>
            <person name="Kim J.M."/>
            <person name="Lee J.K."/>
            <person name="Choi B.J."/>
            <person name="Bayburt H."/>
            <person name="Baek J.H."/>
            <person name="Jeon C.O."/>
        </authorList>
    </citation>
    <scope>NUCLEOTIDE SEQUENCE [LARGE SCALE GENOMIC DNA]</scope>
    <source>
        <strain evidence="1 2">KCCM 90028</strain>
    </source>
</reference>
<comment type="caution">
    <text evidence="1">The sequence shown here is derived from an EMBL/GenBank/DDBJ whole genome shotgun (WGS) entry which is preliminary data.</text>
</comment>
<name>A0AAW9SPM2_9RHOB</name>
<evidence type="ECO:0000313" key="2">
    <source>
        <dbReference type="Proteomes" id="UP001428774"/>
    </source>
</evidence>